<reference evidence="2" key="1">
    <citation type="submission" date="2015-07" db="EMBL/GenBank/DDBJ databases">
        <title>Transcriptome Assembly of Anthurium amnicola.</title>
        <authorList>
            <person name="Suzuki J."/>
        </authorList>
    </citation>
    <scope>NUCLEOTIDE SEQUENCE</scope>
</reference>
<dbReference type="PANTHER" id="PTHR36749">
    <property type="entry name" value="F7O18.3 PROTEIN"/>
    <property type="match status" value="1"/>
</dbReference>
<feature type="non-terminal residue" evidence="2">
    <location>
        <position position="1"/>
    </location>
</feature>
<proteinExistence type="predicted"/>
<accession>A0A1D1Z5G2</accession>
<evidence type="ECO:0000313" key="2">
    <source>
        <dbReference type="EMBL" id="JAT62153.1"/>
    </source>
</evidence>
<feature type="region of interest" description="Disordered" evidence="1">
    <location>
        <begin position="1"/>
        <end position="70"/>
    </location>
</feature>
<evidence type="ECO:0000256" key="1">
    <source>
        <dbReference type="SAM" id="MobiDB-lite"/>
    </source>
</evidence>
<feature type="region of interest" description="Disordered" evidence="1">
    <location>
        <begin position="263"/>
        <end position="302"/>
    </location>
</feature>
<dbReference type="AlphaFoldDB" id="A0A1D1Z5G2"/>
<organism evidence="2">
    <name type="scientific">Anthurium amnicola</name>
    <dbReference type="NCBI Taxonomy" id="1678845"/>
    <lineage>
        <taxon>Eukaryota</taxon>
        <taxon>Viridiplantae</taxon>
        <taxon>Streptophyta</taxon>
        <taxon>Embryophyta</taxon>
        <taxon>Tracheophyta</taxon>
        <taxon>Spermatophyta</taxon>
        <taxon>Magnoliopsida</taxon>
        <taxon>Liliopsida</taxon>
        <taxon>Araceae</taxon>
        <taxon>Pothoideae</taxon>
        <taxon>Potheae</taxon>
        <taxon>Anthurium</taxon>
    </lineage>
</organism>
<sequence>KDEDHHQRCERASYSFSSRRQKRGFSPGRSMADDLFVGLPPPSSTPAPVTTEQHATITAKKNSSAPAPAPAPAPILKSALKRDKPPELPIEVAPQKRIKFKMTTDATEAQVVEAMHKIASHIKNPSKFSKAAKLALHLIQAGSVKADTSDHFFAILEAAMFSPSACTESSLRADYQALFSAAQDVVEHFSKQQKDLLHAWTIRAVVANDLHTDDSFVFSKAAGKIKEAISSLPSASEDDDIDEAAFSGDLQNVVLDTDYQETKNSLPADSTEVNKESSDPFGLDELLSDSSRKGGKARGRKEAAMSKLKVDEEHKRFLRSQREALILCLEIAARRYKIPWAQTVIDILIKHAFDHIEKFTCQQRDAIEKLWTSIREQQIRRKQGKSVSGKLDVTAFERLQEKYAHEKISIRHAVGGRGDHRAEQWLG</sequence>
<feature type="compositionally biased region" description="Basic and acidic residues" evidence="1">
    <location>
        <begin position="1"/>
        <end position="11"/>
    </location>
</feature>
<gene>
    <name evidence="2" type="primary">myo3_0</name>
    <name evidence="2" type="ORF">g.32356</name>
</gene>
<dbReference type="PANTHER" id="PTHR36749:SF1">
    <property type="entry name" value="F7O18.3 PROTEIN"/>
    <property type="match status" value="1"/>
</dbReference>
<feature type="compositionally biased region" description="Polar residues" evidence="1">
    <location>
        <begin position="52"/>
        <end position="64"/>
    </location>
</feature>
<protein>
    <submittedName>
        <fullName evidence="2">Myosin type-2 heavy chain 2</fullName>
    </submittedName>
</protein>
<name>A0A1D1Z5G2_9ARAE</name>
<dbReference type="EMBL" id="GDJX01005783">
    <property type="protein sequence ID" value="JAT62153.1"/>
    <property type="molecule type" value="Transcribed_RNA"/>
</dbReference>